<name>A0A543P1I4_9ACTN</name>
<keyword evidence="2" id="KW-1133">Transmembrane helix</keyword>
<dbReference type="AlphaFoldDB" id="A0A543P1I4"/>
<sequence length="571" mass="58866">MSARPGRRVTAGRLFAGFLLTAAVLGAVALRPFEEEPVPMPLAPALVAAQSRSVDDSARQQRQLLLDEDDRLLRLVAGLRPGSAPYVVTVDGIDTLVLTPRGLDYGLGDLISNGVAEELPGGAVLLTEHVLVAPGARLSVTAPGTTLRLRSDATGIASLVAWKADLELAGDDGEALTVTSWDAQLRQPDDEVADGRAYIRTVSGDVEFSHVHAAGLGFWAGRTGGVALTGGSSGPSSGTIIDSSFEDGHYGLFASEAEDLEVSGSRFTANAVDGLALHRHTVGTSVIDSLVNENGRHGIAADQASEEVALTDVTASGNTEYGVYFSGSPLSDGPSAGGASLRAYGDLAITGGQLRDNGKGGVRVVDANHVAIVGTEVANNRDGIVLVNTAAPATVAGTTVTGDHRFGISATGGAATISDNRVTGGETAIRVRTASAAVTGNTVEGATNHGISVVGAAVASSVVDNTVAGRGPSGLDLHRLAPGVVIEQSGNDLDGWVRDRDNWVYWSTFVPNHPMLVLWVVILGAPLALGLRARRNRLTVGSAPYGDQIRRDRPAPRRVDLGRPMPSGGHA</sequence>
<evidence type="ECO:0000313" key="6">
    <source>
        <dbReference type="Proteomes" id="UP000319865"/>
    </source>
</evidence>
<evidence type="ECO:0000256" key="2">
    <source>
        <dbReference type="SAM" id="Phobius"/>
    </source>
</evidence>
<keyword evidence="5" id="KW-0456">Lyase</keyword>
<organism evidence="5 6">
    <name type="scientific">Blastococcus colisei</name>
    <dbReference type="NCBI Taxonomy" id="1564162"/>
    <lineage>
        <taxon>Bacteria</taxon>
        <taxon>Bacillati</taxon>
        <taxon>Actinomycetota</taxon>
        <taxon>Actinomycetes</taxon>
        <taxon>Geodermatophilales</taxon>
        <taxon>Geodermatophilaceae</taxon>
        <taxon>Blastococcus</taxon>
    </lineage>
</organism>
<dbReference type="SMART" id="SM00710">
    <property type="entry name" value="PbH1"/>
    <property type="match status" value="9"/>
</dbReference>
<protein>
    <submittedName>
        <fullName evidence="5">Parallel beta helix pectate lyase-like protein</fullName>
    </submittedName>
</protein>
<dbReference type="Proteomes" id="UP000319865">
    <property type="component" value="Unassembled WGS sequence"/>
</dbReference>
<proteinExistence type="predicted"/>
<dbReference type="SUPFAM" id="SSF51126">
    <property type="entry name" value="Pectin lyase-like"/>
    <property type="match status" value="1"/>
</dbReference>
<gene>
    <name evidence="5" type="ORF">FHU33_4601</name>
</gene>
<evidence type="ECO:0000313" key="5">
    <source>
        <dbReference type="EMBL" id="TQN37928.1"/>
    </source>
</evidence>
<feature type="region of interest" description="Disordered" evidence="1">
    <location>
        <begin position="544"/>
        <end position="571"/>
    </location>
</feature>
<evidence type="ECO:0000259" key="4">
    <source>
        <dbReference type="Pfam" id="PF13229"/>
    </source>
</evidence>
<dbReference type="InterPro" id="IPR007742">
    <property type="entry name" value="NosD_dom"/>
</dbReference>
<dbReference type="EMBL" id="VFQE01000002">
    <property type="protein sequence ID" value="TQN37928.1"/>
    <property type="molecule type" value="Genomic_DNA"/>
</dbReference>
<reference evidence="5 6" key="1">
    <citation type="submission" date="2019-06" db="EMBL/GenBank/DDBJ databases">
        <title>Sequencing the genomes of 1000 actinobacteria strains.</title>
        <authorList>
            <person name="Klenk H.-P."/>
        </authorList>
    </citation>
    <scope>NUCLEOTIDE SEQUENCE [LARGE SCALE GENOMIC DNA]</scope>
    <source>
        <strain evidence="5 6">DSM 46837</strain>
    </source>
</reference>
<feature type="transmembrane region" description="Helical" evidence="2">
    <location>
        <begin position="516"/>
        <end position="533"/>
    </location>
</feature>
<accession>A0A543P1I4</accession>
<keyword evidence="2" id="KW-0812">Transmembrane</keyword>
<dbReference type="Gene3D" id="2.160.20.10">
    <property type="entry name" value="Single-stranded right-handed beta-helix, Pectin lyase-like"/>
    <property type="match status" value="1"/>
</dbReference>
<dbReference type="InterPro" id="IPR012334">
    <property type="entry name" value="Pectin_lyas_fold"/>
</dbReference>
<dbReference type="InterPro" id="IPR011050">
    <property type="entry name" value="Pectin_lyase_fold/virulence"/>
</dbReference>
<dbReference type="RefSeq" id="WP_142027819.1">
    <property type="nucleotide sequence ID" value="NZ_VFQE01000002.1"/>
</dbReference>
<comment type="caution">
    <text evidence="5">The sequence shown here is derived from an EMBL/GenBank/DDBJ whole genome shotgun (WGS) entry which is preliminary data.</text>
</comment>
<dbReference type="OrthoDB" id="3799348at2"/>
<keyword evidence="6" id="KW-1185">Reference proteome</keyword>
<keyword evidence="2" id="KW-0472">Membrane</keyword>
<dbReference type="Pfam" id="PF13229">
    <property type="entry name" value="Beta_helix"/>
    <property type="match status" value="1"/>
</dbReference>
<feature type="domain" description="Right handed beta helix" evidence="4">
    <location>
        <begin position="224"/>
        <end position="328"/>
    </location>
</feature>
<evidence type="ECO:0000259" key="3">
    <source>
        <dbReference type="Pfam" id="PF05048"/>
    </source>
</evidence>
<dbReference type="Pfam" id="PF05048">
    <property type="entry name" value="NosD"/>
    <property type="match status" value="1"/>
</dbReference>
<evidence type="ECO:0000256" key="1">
    <source>
        <dbReference type="SAM" id="MobiDB-lite"/>
    </source>
</evidence>
<dbReference type="InterPro" id="IPR039448">
    <property type="entry name" value="Beta_helix"/>
</dbReference>
<feature type="compositionally biased region" description="Basic and acidic residues" evidence="1">
    <location>
        <begin position="548"/>
        <end position="561"/>
    </location>
</feature>
<dbReference type="GO" id="GO:0016829">
    <property type="term" value="F:lyase activity"/>
    <property type="evidence" value="ECO:0007669"/>
    <property type="project" value="UniProtKB-KW"/>
</dbReference>
<feature type="domain" description="Periplasmic copper-binding protein NosD beta helix" evidence="3">
    <location>
        <begin position="346"/>
        <end position="466"/>
    </location>
</feature>
<dbReference type="InterPro" id="IPR006626">
    <property type="entry name" value="PbH1"/>
</dbReference>